<comment type="caution">
    <text evidence="3">The sequence shown here is derived from an EMBL/GenBank/DDBJ whole genome shotgun (WGS) entry which is preliminary data.</text>
</comment>
<keyword evidence="4" id="KW-1185">Reference proteome</keyword>
<evidence type="ECO:0000259" key="2">
    <source>
        <dbReference type="Pfam" id="PF02298"/>
    </source>
</evidence>
<dbReference type="GO" id="GO:0009055">
    <property type="term" value="F:electron transfer activity"/>
    <property type="evidence" value="ECO:0007669"/>
    <property type="project" value="InterPro"/>
</dbReference>
<proteinExistence type="predicted"/>
<accession>A0A835A288</accession>
<dbReference type="Gene3D" id="2.60.40.420">
    <property type="entry name" value="Cupredoxins - blue copper proteins"/>
    <property type="match status" value="1"/>
</dbReference>
<feature type="compositionally biased region" description="Low complexity" evidence="1">
    <location>
        <begin position="138"/>
        <end position="148"/>
    </location>
</feature>
<dbReference type="InterPro" id="IPR003245">
    <property type="entry name" value="Phytocyanin_dom"/>
</dbReference>
<name>A0A835A288_9POAL</name>
<organism evidence="3 4">
    <name type="scientific">Digitaria exilis</name>
    <dbReference type="NCBI Taxonomy" id="1010633"/>
    <lineage>
        <taxon>Eukaryota</taxon>
        <taxon>Viridiplantae</taxon>
        <taxon>Streptophyta</taxon>
        <taxon>Embryophyta</taxon>
        <taxon>Tracheophyta</taxon>
        <taxon>Spermatophyta</taxon>
        <taxon>Magnoliopsida</taxon>
        <taxon>Liliopsida</taxon>
        <taxon>Poales</taxon>
        <taxon>Poaceae</taxon>
        <taxon>PACMAD clade</taxon>
        <taxon>Panicoideae</taxon>
        <taxon>Panicodae</taxon>
        <taxon>Paniceae</taxon>
        <taxon>Anthephorinae</taxon>
        <taxon>Digitaria</taxon>
    </lineage>
</organism>
<dbReference type="AlphaFoldDB" id="A0A835A288"/>
<dbReference type="Proteomes" id="UP000636709">
    <property type="component" value="Unassembled WGS sequence"/>
</dbReference>
<protein>
    <recommendedName>
        <fullName evidence="2">Phytocyanin domain-containing protein</fullName>
    </recommendedName>
</protein>
<gene>
    <name evidence="3" type="ORF">HU200_064263</name>
</gene>
<feature type="region of interest" description="Disordered" evidence="1">
    <location>
        <begin position="83"/>
        <end position="155"/>
    </location>
</feature>
<dbReference type="EMBL" id="JACEFO010002755">
    <property type="protein sequence ID" value="KAF8649550.1"/>
    <property type="molecule type" value="Genomic_DNA"/>
</dbReference>
<dbReference type="OrthoDB" id="206968at2759"/>
<evidence type="ECO:0000313" key="3">
    <source>
        <dbReference type="EMBL" id="KAF8649550.1"/>
    </source>
</evidence>
<sequence>MAAVAELAAAKTHTIQWSLNGNYGDWSASNTVNVGDTVVFTYGPPHTVDELTQAEYTACHLRPHGVKGQQREHLHHVRRARHQVLRVRPRGRTATRARRWPSPSPTWPRRRPTRGTWPPGSRRSWRSDSALEEPCSPPSDRSSSSSRPVTVYYRC</sequence>
<dbReference type="Pfam" id="PF02298">
    <property type="entry name" value="Cu_bind_like"/>
    <property type="match status" value="1"/>
</dbReference>
<evidence type="ECO:0000256" key="1">
    <source>
        <dbReference type="SAM" id="MobiDB-lite"/>
    </source>
</evidence>
<feature type="compositionally biased region" description="Basic residues" evidence="1">
    <location>
        <begin position="83"/>
        <end position="99"/>
    </location>
</feature>
<evidence type="ECO:0000313" key="4">
    <source>
        <dbReference type="Proteomes" id="UP000636709"/>
    </source>
</evidence>
<reference evidence="3" key="1">
    <citation type="submission" date="2020-07" db="EMBL/GenBank/DDBJ databases">
        <title>Genome sequence and genetic diversity analysis of an under-domesticated orphan crop, white fonio (Digitaria exilis).</title>
        <authorList>
            <person name="Bennetzen J.L."/>
            <person name="Chen S."/>
            <person name="Ma X."/>
            <person name="Wang X."/>
            <person name="Yssel A.E.J."/>
            <person name="Chaluvadi S.R."/>
            <person name="Johnson M."/>
            <person name="Gangashetty P."/>
            <person name="Hamidou F."/>
            <person name="Sanogo M.D."/>
            <person name="Zwaenepoel A."/>
            <person name="Wallace J."/>
            <person name="Van De Peer Y."/>
            <person name="Van Deynze A."/>
        </authorList>
    </citation>
    <scope>NUCLEOTIDE SEQUENCE</scope>
    <source>
        <tissue evidence="3">Leaves</tissue>
    </source>
</reference>
<feature type="domain" description="Phytocyanin" evidence="2">
    <location>
        <begin position="17"/>
        <end position="61"/>
    </location>
</feature>
<dbReference type="InterPro" id="IPR008972">
    <property type="entry name" value="Cupredoxin"/>
</dbReference>
<dbReference type="SUPFAM" id="SSF49503">
    <property type="entry name" value="Cupredoxins"/>
    <property type="match status" value="1"/>
</dbReference>